<evidence type="ECO:0000259" key="1">
    <source>
        <dbReference type="Pfam" id="PF13482"/>
    </source>
</evidence>
<feature type="domain" description="YprB ribonuclease H-like" evidence="1">
    <location>
        <begin position="242"/>
        <end position="399"/>
    </location>
</feature>
<dbReference type="Proteomes" id="UP000671862">
    <property type="component" value="Chromosome"/>
</dbReference>
<dbReference type="SUPFAM" id="SSF53098">
    <property type="entry name" value="Ribonuclease H-like"/>
    <property type="match status" value="1"/>
</dbReference>
<gene>
    <name evidence="2" type="ORF">JYK00_03840</name>
</gene>
<sequence length="413" mass="48132">MLINVSSIKTILTCPRKFWIDNHQTGTKDCAEEDVTRTILRYGGSTKSAKLCTGVFGIKLCSCGLELFSDSKNIKLISHRRGKKLYTYHYYEAALHGYIYNTEANSTGKKLRIIFKSPHYEIELSWQLYLDKALNLMSEISKMDEPFPVLNHECRFCIYAEECKAILVKKGELSVLRGLGKNAIEKLHSNGIEKLSDIIERKGLLKELVGETRGEKIYLLAKAFMQEKIYQIKPIPDLPDGIFLDIESYPPKQFHYLFGVLLKNKYIPFMATTPDNEKKTFLKLIKFLEKNEGPIYHYHTYEPNQIKSLLKKFKMNSNITRRFVDIYEIVSQHLAIPTISYSLKSLAKYFGFHWRTDLNGMKVVTKFEEFLKTKNKKIIEEILTYNEDDVRATKLLWEVLKSKRERRISSKED</sequence>
<evidence type="ECO:0000313" key="2">
    <source>
        <dbReference type="EMBL" id="QTA38650.1"/>
    </source>
</evidence>
<dbReference type="EMBL" id="CP071446">
    <property type="protein sequence ID" value="QTA38650.1"/>
    <property type="molecule type" value="Genomic_DNA"/>
</dbReference>
<accession>A0ABX7S9U4</accession>
<dbReference type="NCBIfam" id="TIGR03491">
    <property type="entry name" value="TM0106 family RecB-like putative nuclease"/>
    <property type="match status" value="1"/>
</dbReference>
<dbReference type="InterPro" id="IPR038720">
    <property type="entry name" value="YprB_RNase_H-like_dom"/>
</dbReference>
<organism evidence="2 3">
    <name type="scientific">Thermosipho ferrireducens</name>
    <dbReference type="NCBI Taxonomy" id="2571116"/>
    <lineage>
        <taxon>Bacteria</taxon>
        <taxon>Thermotogati</taxon>
        <taxon>Thermotogota</taxon>
        <taxon>Thermotogae</taxon>
        <taxon>Thermotogales</taxon>
        <taxon>Fervidobacteriaceae</taxon>
        <taxon>Thermosipho</taxon>
    </lineage>
</organism>
<proteinExistence type="predicted"/>
<keyword evidence="3" id="KW-1185">Reference proteome</keyword>
<reference evidence="2 3" key="1">
    <citation type="submission" date="2021-03" db="EMBL/GenBank/DDBJ databases">
        <title>Thermosipho ferrireducens sp.nov., an anaerobic thermophilic iron-reducing bacterium isolated from a deep-sea hydrothermal sulfide deposits.</title>
        <authorList>
            <person name="Zeng X."/>
            <person name="Chen Y."/>
            <person name="Shao Z."/>
        </authorList>
    </citation>
    <scope>NUCLEOTIDE SEQUENCE [LARGE SCALE GENOMIC DNA]</scope>
    <source>
        <strain evidence="2 3">JL129W03</strain>
    </source>
</reference>
<dbReference type="InterPro" id="IPR019993">
    <property type="entry name" value="RecB_nuclease_TM0106_put"/>
</dbReference>
<dbReference type="Pfam" id="PF13482">
    <property type="entry name" value="RNase_H_2"/>
    <property type="match status" value="1"/>
</dbReference>
<dbReference type="InterPro" id="IPR012337">
    <property type="entry name" value="RNaseH-like_sf"/>
</dbReference>
<protein>
    <submittedName>
        <fullName evidence="2">TM0106 family RecB-like putative nuclease</fullName>
    </submittedName>
</protein>
<evidence type="ECO:0000313" key="3">
    <source>
        <dbReference type="Proteomes" id="UP000671862"/>
    </source>
</evidence>
<name>A0ABX7S9U4_9BACT</name>
<dbReference type="RefSeq" id="WP_207567370.1">
    <property type="nucleotide sequence ID" value="NZ_CP071446.1"/>
</dbReference>